<comment type="similarity">
    <text evidence="1 8 9">Belongs to the peptidase S8 family.</text>
</comment>
<feature type="active site" description="Charge relay system" evidence="8">
    <location>
        <position position="249"/>
    </location>
</feature>
<dbReference type="PROSITE" id="PS00137">
    <property type="entry name" value="SUBTILASE_HIS"/>
    <property type="match status" value="1"/>
</dbReference>
<comment type="caution">
    <text evidence="13">The sequence shown here is derived from an EMBL/GenBank/DDBJ whole genome shotgun (WGS) entry which is preliminary data.</text>
</comment>
<dbReference type="PRINTS" id="PR00723">
    <property type="entry name" value="SUBTILISIN"/>
</dbReference>
<dbReference type="InterPro" id="IPR037045">
    <property type="entry name" value="S8pro/Inhibitor_I9_sf"/>
</dbReference>
<reference evidence="13 14" key="1">
    <citation type="submission" date="2021-03" db="EMBL/GenBank/DDBJ databases">
        <title>Antimicrobial resistance genes in bacteria isolated from Japanese honey, and their potential for conferring macrolide and lincosamide resistance in the American foulbrood pathogen Paenibacillus larvae.</title>
        <authorList>
            <person name="Okamoto M."/>
            <person name="Kumagai M."/>
            <person name="Kanamori H."/>
            <person name="Takamatsu D."/>
        </authorList>
    </citation>
    <scope>NUCLEOTIDE SEQUENCE [LARGE SCALE GENOMIC DNA]</scope>
    <source>
        <strain evidence="13 14">J42TS3</strain>
    </source>
</reference>
<evidence type="ECO:0000256" key="1">
    <source>
        <dbReference type="ARBA" id="ARBA00011073"/>
    </source>
</evidence>
<keyword evidence="4 8" id="KW-0645">Protease</keyword>
<evidence type="ECO:0000256" key="8">
    <source>
        <dbReference type="PROSITE-ProRule" id="PRU01240"/>
    </source>
</evidence>
<protein>
    <recommendedName>
        <fullName evidence="12">SLH domain-containing protein</fullName>
    </recommendedName>
</protein>
<dbReference type="RefSeq" id="WP_213654726.1">
    <property type="nucleotide sequence ID" value="NZ_BOSL01000005.1"/>
</dbReference>
<evidence type="ECO:0000256" key="6">
    <source>
        <dbReference type="ARBA" id="ARBA00022801"/>
    </source>
</evidence>
<evidence type="ECO:0000256" key="10">
    <source>
        <dbReference type="SAM" id="MobiDB-lite"/>
    </source>
</evidence>
<evidence type="ECO:0000256" key="3">
    <source>
        <dbReference type="ARBA" id="ARBA00022525"/>
    </source>
</evidence>
<keyword evidence="7 8" id="KW-0720">Serine protease</keyword>
<organism evidence="13 14">
    <name type="scientific">Paenibacillus vini</name>
    <dbReference type="NCBI Taxonomy" id="1476024"/>
    <lineage>
        <taxon>Bacteria</taxon>
        <taxon>Bacillati</taxon>
        <taxon>Bacillota</taxon>
        <taxon>Bacilli</taxon>
        <taxon>Bacillales</taxon>
        <taxon>Paenibacillaceae</taxon>
        <taxon>Paenibacillus</taxon>
    </lineage>
</organism>
<dbReference type="InterPro" id="IPR046450">
    <property type="entry name" value="PA_dom_sf"/>
</dbReference>
<keyword evidence="14" id="KW-1185">Reference proteome</keyword>
<dbReference type="InterPro" id="IPR036852">
    <property type="entry name" value="Peptidase_S8/S53_dom_sf"/>
</dbReference>
<name>A0ABQ4MAQ2_9BACL</name>
<evidence type="ECO:0000256" key="2">
    <source>
        <dbReference type="ARBA" id="ARBA00022512"/>
    </source>
</evidence>
<dbReference type="PROSITE" id="PS00136">
    <property type="entry name" value="SUBTILASE_ASP"/>
    <property type="match status" value="1"/>
</dbReference>
<evidence type="ECO:0000256" key="9">
    <source>
        <dbReference type="RuleBase" id="RU003355"/>
    </source>
</evidence>
<dbReference type="Pfam" id="PF00395">
    <property type="entry name" value="SLH"/>
    <property type="match status" value="3"/>
</dbReference>
<dbReference type="PANTHER" id="PTHR43806">
    <property type="entry name" value="PEPTIDASE S8"/>
    <property type="match status" value="1"/>
</dbReference>
<dbReference type="Pfam" id="PF00082">
    <property type="entry name" value="Peptidase_S8"/>
    <property type="match status" value="1"/>
</dbReference>
<feature type="active site" description="Charge relay system" evidence="8">
    <location>
        <position position="617"/>
    </location>
</feature>
<evidence type="ECO:0000313" key="13">
    <source>
        <dbReference type="EMBL" id="GIP53072.1"/>
    </source>
</evidence>
<accession>A0ABQ4MAQ2</accession>
<dbReference type="Proteomes" id="UP000679992">
    <property type="component" value="Unassembled WGS sequence"/>
</dbReference>
<keyword evidence="2" id="KW-0134">Cell wall</keyword>
<dbReference type="EMBL" id="BOSL01000005">
    <property type="protein sequence ID" value="GIP53072.1"/>
    <property type="molecule type" value="Genomic_DNA"/>
</dbReference>
<feature type="domain" description="SLH" evidence="12">
    <location>
        <begin position="1495"/>
        <end position="1558"/>
    </location>
</feature>
<dbReference type="Gene3D" id="3.50.30.30">
    <property type="match status" value="1"/>
</dbReference>
<feature type="domain" description="SLH" evidence="12">
    <location>
        <begin position="1433"/>
        <end position="1494"/>
    </location>
</feature>
<evidence type="ECO:0000259" key="12">
    <source>
        <dbReference type="PROSITE" id="PS51272"/>
    </source>
</evidence>
<dbReference type="InterPro" id="IPR000209">
    <property type="entry name" value="Peptidase_S8/S53_dom"/>
</dbReference>
<dbReference type="InterPro" id="IPR013783">
    <property type="entry name" value="Ig-like_fold"/>
</dbReference>
<dbReference type="PROSITE" id="PS51892">
    <property type="entry name" value="SUBTILASE"/>
    <property type="match status" value="1"/>
</dbReference>
<feature type="signal peptide" evidence="11">
    <location>
        <begin position="1"/>
        <end position="29"/>
    </location>
</feature>
<feature type="active site" description="Charge relay system" evidence="8">
    <location>
        <position position="312"/>
    </location>
</feature>
<dbReference type="InterPro" id="IPR023827">
    <property type="entry name" value="Peptidase_S8_Asp-AS"/>
</dbReference>
<feature type="chain" id="PRO_5047207794" description="SLH domain-containing protein" evidence="11">
    <location>
        <begin position="30"/>
        <end position="1619"/>
    </location>
</feature>
<evidence type="ECO:0000256" key="5">
    <source>
        <dbReference type="ARBA" id="ARBA00022729"/>
    </source>
</evidence>
<dbReference type="Gene3D" id="2.60.40.10">
    <property type="entry name" value="Immunoglobulins"/>
    <property type="match status" value="1"/>
</dbReference>
<dbReference type="PROSITE" id="PS51272">
    <property type="entry name" value="SLH"/>
    <property type="match status" value="3"/>
</dbReference>
<feature type="region of interest" description="Disordered" evidence="10">
    <location>
        <begin position="1244"/>
        <end position="1285"/>
    </location>
</feature>
<dbReference type="Gene3D" id="3.30.70.80">
    <property type="entry name" value="Peptidase S8 propeptide/proteinase inhibitor I9"/>
    <property type="match status" value="1"/>
</dbReference>
<dbReference type="Gene3D" id="2.60.40.1080">
    <property type="match status" value="1"/>
</dbReference>
<keyword evidence="3" id="KW-0964">Secreted</keyword>
<dbReference type="InterPro" id="IPR023828">
    <property type="entry name" value="Peptidase_S8_Ser-AS"/>
</dbReference>
<keyword evidence="5 11" id="KW-0732">Signal</keyword>
<keyword evidence="6 8" id="KW-0378">Hydrolase</keyword>
<gene>
    <name evidence="13" type="ORF">J42TS3_21070</name>
</gene>
<evidence type="ECO:0000256" key="11">
    <source>
        <dbReference type="SAM" id="SignalP"/>
    </source>
</evidence>
<evidence type="ECO:0000256" key="7">
    <source>
        <dbReference type="ARBA" id="ARBA00022825"/>
    </source>
</evidence>
<dbReference type="InterPro" id="IPR015500">
    <property type="entry name" value="Peptidase_S8_subtilisin-rel"/>
</dbReference>
<dbReference type="InterPro" id="IPR003137">
    <property type="entry name" value="PA_domain"/>
</dbReference>
<feature type="domain" description="SLH" evidence="12">
    <location>
        <begin position="1561"/>
        <end position="1619"/>
    </location>
</feature>
<dbReference type="Pfam" id="PF05922">
    <property type="entry name" value="Inhibitor_I9"/>
    <property type="match status" value="1"/>
</dbReference>
<proteinExistence type="inferred from homology"/>
<evidence type="ECO:0000256" key="4">
    <source>
        <dbReference type="ARBA" id="ARBA00022670"/>
    </source>
</evidence>
<dbReference type="Pfam" id="PF02225">
    <property type="entry name" value="PA"/>
    <property type="match status" value="1"/>
</dbReference>
<feature type="compositionally biased region" description="Gly residues" evidence="10">
    <location>
        <begin position="1248"/>
        <end position="1270"/>
    </location>
</feature>
<dbReference type="InterPro" id="IPR001119">
    <property type="entry name" value="SLH_dom"/>
</dbReference>
<dbReference type="SUPFAM" id="SSF52025">
    <property type="entry name" value="PA domain"/>
    <property type="match status" value="1"/>
</dbReference>
<evidence type="ECO:0000313" key="14">
    <source>
        <dbReference type="Proteomes" id="UP000679992"/>
    </source>
</evidence>
<dbReference type="InterPro" id="IPR010259">
    <property type="entry name" value="S8pro/Inhibitor_I9"/>
</dbReference>
<dbReference type="Gene3D" id="3.40.50.200">
    <property type="entry name" value="Peptidase S8/S53 domain"/>
    <property type="match status" value="1"/>
</dbReference>
<dbReference type="PROSITE" id="PS00138">
    <property type="entry name" value="SUBTILASE_SER"/>
    <property type="match status" value="1"/>
</dbReference>
<dbReference type="InterPro" id="IPR050131">
    <property type="entry name" value="Peptidase_S8_subtilisin-like"/>
</dbReference>
<dbReference type="SUPFAM" id="SSF52743">
    <property type="entry name" value="Subtilisin-like"/>
    <property type="match status" value="1"/>
</dbReference>
<dbReference type="CDD" id="cd07474">
    <property type="entry name" value="Peptidases_S8_subtilisin_Vpr-like"/>
    <property type="match status" value="1"/>
</dbReference>
<sequence length="1619" mass="172471">MSRSINRKLFAGILSFILAFTLLLPAAGAQEGGPPGEESNGLSQVISRLNPDAVTLDSVKLDPSTLLQGKQKQSFSKSSKKGLSNQGLTLEQQDPSLTSTFEPQNFVPLSDSNEQISVIVELQEEPVKVFEAGQLQSKSRSFSVSSHQLKVNSEQQNFKKNVTSKLNADIGRQYSEIFNGFSLTIAANQVEELLALPGVKAVYPNNTVYATAESDATVVMPEGSVPFIGSESFWNEGVKGSGIKVGVIDTGVANDHPDLEASIPTGNWGYDFVNDDNEPYETTREDYLKAKALNPKINEYHPVTGKPYWTSHGSHVSGIIAGRGEGTGTQDGIMGLAPEAEIYAYKVLGPYGSGSTEDVMAGIEKAVEDGVDVINLSLGSDTNNERSADSIAVNNAVKAGVIAVVSSGNSGPGEATVSDPGTAELAITVGASKPPLNTPILKVSGKNDEFLMDTFDKSKGIEDLTEAYGLVEVGLGTEADYAGKDLTGKIAFIKRGEISFVEKAENAIKSGAAAAIIYNNAPEALESGTLGSVEITIPIYALSGDDGERVKSQLQSNPSLKVSFGAKIEQDIMAGFSSRGPSLPSLDIKPDISAPGIGIRSSVPEYEGWYEAQNGTSMAAPHIAGVAALLKQRYSNLSQYEIKALMMNNTVKLNDRTGKQYTHMDQGAGRVALDKVLEAKAVAMTEENTVFVEGNPETYYTGSLSFGYVNYGSTVERTIIVKDIVGEASTYSIEAKWYGDSSIGLSPSVDQIAIQANGQASLTVTLEVPSTGKEAYYEGELILTETGSGHVIQMPIAISVGEFDVVTDLMIIPDIFSPNGDGELDATDISFTVNEYTPYFSLEVYSADGVWVDTVVEELNGIDIGSYNLKGYKNSDLGDGMYLVIPWVGISLDRAVPLEKQAVPFIMDTQAPISKLSDPDLTLNELDMTGMISGQVTEDLLIDLLVPLGYEIGQVIGVTAKNNKNSMQFDGTFDAEGKFSIEVPIYPGENSYEVFVYDLAGNGLANPISIADYTLEDFVAPIVESDQVFPNEEFPLSVSFAVTEAVYSAKFDLLYNNQVELISMTPSAEFRNHQALNNSSVPLTVSDAVYGYDENTNRYEYFISLNDTDGYSGSGSLATLTFIGNTLGQYEFQLANLKLLDREGNEVAIQSTRSALVTIQEQSVLNVTPQTVSIQKGTDKQLTVTYKGPDGKVSDVTGTAQYKVADTSVASAVKGLVSGKKVGRTAVEVSYKGLTQTVEVTVTEVTNPGGGDGGNGGSNGGGSGGGGGGVTAPTIPTPKPETPSVNGAVKTAIKPNESATVKLPNGLTLTLPAGAVGSAEAAFVQVTPATEDATKELLAGLKLGSSIKPLGQYYDFSILDKDGKPLEGLSFSKPVELSIPVSALAAGQLNGEKISLFKIGDKGQLTQRPGRLIDGKIVVTLNSFSRYMYMAKDISFKDVTSSNYAWAVNEIEVLASKDIVTGQGAETFAPGSQVTRAEFVALLIRVLELEKEKAGEARFNDVKEGSWYYEDVQTAVAKGFVSGYDNLNFAPDQQITRAEMAVILSRVLEYLGKTGSADGQQSGFADGGSIQEWAKKAVSQVAELGLMQGKGENRFEAESFTTRAEAAVVVYRIFKTYTK</sequence>
<dbReference type="InterPro" id="IPR034213">
    <property type="entry name" value="S8_Vpr-like"/>
</dbReference>
<dbReference type="InterPro" id="IPR022398">
    <property type="entry name" value="Peptidase_S8_His-AS"/>
</dbReference>
<dbReference type="PANTHER" id="PTHR43806:SF65">
    <property type="entry name" value="SERINE PROTEASE APRX"/>
    <property type="match status" value="1"/>
</dbReference>